<evidence type="ECO:0000313" key="2">
    <source>
        <dbReference type="EMBL" id="UYG98348.1"/>
    </source>
</evidence>
<sequence>MMGGYGIGMMAYGIIGWLLNLTMIGIVVFFTVKMAIKKSKVNH</sequence>
<keyword evidence="1" id="KW-1133">Transmembrane helix</keyword>
<keyword evidence="2" id="KW-0614">Plasmid</keyword>
<reference evidence="2" key="1">
    <citation type="submission" date="2022-10" db="EMBL/GenBank/DDBJ databases">
        <title>Mechanism of multi-heavy metal repair in Cytobacillus Firmus M7.</title>
        <authorList>
            <person name="Li X."/>
            <person name="Yu C."/>
        </authorList>
    </citation>
    <scope>NUCLEOTIDE SEQUENCE</scope>
    <source>
        <strain evidence="2">M7</strain>
        <plasmid evidence="2">p1</plasmid>
    </source>
</reference>
<dbReference type="RefSeq" id="WP_019380888.1">
    <property type="nucleotide sequence ID" value="NZ_CP085391.1"/>
</dbReference>
<dbReference type="EMBL" id="CP107028">
    <property type="protein sequence ID" value="UYG98348.1"/>
    <property type="molecule type" value="Genomic_DNA"/>
</dbReference>
<organism evidence="2 3">
    <name type="scientific">Cytobacillus firmus</name>
    <name type="common">Bacillus firmus</name>
    <dbReference type="NCBI Taxonomy" id="1399"/>
    <lineage>
        <taxon>Bacteria</taxon>
        <taxon>Bacillati</taxon>
        <taxon>Bacillota</taxon>
        <taxon>Bacilli</taxon>
        <taxon>Bacillales</taxon>
        <taxon>Bacillaceae</taxon>
        <taxon>Cytobacillus</taxon>
    </lineage>
</organism>
<dbReference type="GeneID" id="80426511"/>
<accession>A0A380XC64</accession>
<dbReference type="AlphaFoldDB" id="A0A380XC64"/>
<dbReference type="Proteomes" id="UP001163104">
    <property type="component" value="Plasmid p1"/>
</dbReference>
<geneLocation type="plasmid" evidence="2 3">
    <name>p1</name>
</geneLocation>
<feature type="transmembrane region" description="Helical" evidence="1">
    <location>
        <begin position="12"/>
        <end position="32"/>
    </location>
</feature>
<keyword evidence="1" id="KW-0812">Transmembrane</keyword>
<evidence type="ECO:0000313" key="3">
    <source>
        <dbReference type="Proteomes" id="UP001163104"/>
    </source>
</evidence>
<proteinExistence type="predicted"/>
<evidence type="ECO:0000256" key="1">
    <source>
        <dbReference type="SAM" id="Phobius"/>
    </source>
</evidence>
<gene>
    <name evidence="2" type="ORF">OD459_26140</name>
</gene>
<name>A0A380XC64_CYTFI</name>
<keyword evidence="1" id="KW-0472">Membrane</keyword>
<protein>
    <submittedName>
        <fullName evidence="2">Uncharacterized protein</fullName>
    </submittedName>
</protein>